<keyword evidence="3" id="KW-1185">Reference proteome</keyword>
<dbReference type="EMBL" id="FOMJ01000005">
    <property type="protein sequence ID" value="SFD44652.1"/>
    <property type="molecule type" value="Genomic_DNA"/>
</dbReference>
<dbReference type="Proteomes" id="UP000198611">
    <property type="component" value="Unassembled WGS sequence"/>
</dbReference>
<keyword evidence="1" id="KW-0472">Membrane</keyword>
<proteinExistence type="predicted"/>
<accession>A0A1I1SE96</accession>
<evidence type="ECO:0000313" key="2">
    <source>
        <dbReference type="EMBL" id="SFD44652.1"/>
    </source>
</evidence>
<organism evidence="2 3">
    <name type="scientific">Thiohalospira halophila DSM 15071</name>
    <dbReference type="NCBI Taxonomy" id="1123397"/>
    <lineage>
        <taxon>Bacteria</taxon>
        <taxon>Pseudomonadati</taxon>
        <taxon>Pseudomonadota</taxon>
        <taxon>Gammaproteobacteria</taxon>
        <taxon>Thiohalospirales</taxon>
        <taxon>Thiohalospiraceae</taxon>
        <taxon>Thiohalospira</taxon>
    </lineage>
</organism>
<name>A0A1I1SE96_9GAMM</name>
<dbReference type="STRING" id="1123397.SAMN05660831_01666"/>
<reference evidence="2 3" key="1">
    <citation type="submission" date="2016-10" db="EMBL/GenBank/DDBJ databases">
        <authorList>
            <person name="de Groot N.N."/>
        </authorList>
    </citation>
    <scope>NUCLEOTIDE SEQUENCE [LARGE SCALE GENOMIC DNA]</scope>
    <source>
        <strain evidence="2 3">HL3</strain>
    </source>
</reference>
<sequence length="187" mass="21506">MEALVELVQVIVWPAALVWLGYLFRNEIREMSKRFAWGAERSTRGRLEEGLDRADEAWETVKGQLGNRRAEPSISGSPIRYEVLQRLAQTSARAAILETWTEVEAAITDAAGQYFDLHRGPMASRRVVERLIEDERLPREALPFYQALRDLRNAATHYPDRVLTQEDAERFLDHTLELARIVRMATS</sequence>
<evidence type="ECO:0008006" key="4">
    <source>
        <dbReference type="Google" id="ProtNLM"/>
    </source>
</evidence>
<evidence type="ECO:0000313" key="3">
    <source>
        <dbReference type="Proteomes" id="UP000198611"/>
    </source>
</evidence>
<feature type="transmembrane region" description="Helical" evidence="1">
    <location>
        <begin position="6"/>
        <end position="24"/>
    </location>
</feature>
<protein>
    <recommendedName>
        <fullName evidence="4">DUF4145 domain-containing protein</fullName>
    </recommendedName>
</protein>
<dbReference type="RefSeq" id="WP_093428309.1">
    <property type="nucleotide sequence ID" value="NZ_FOMJ01000005.1"/>
</dbReference>
<keyword evidence="1" id="KW-0812">Transmembrane</keyword>
<gene>
    <name evidence="2" type="ORF">SAMN05660831_01666</name>
</gene>
<evidence type="ECO:0000256" key="1">
    <source>
        <dbReference type="SAM" id="Phobius"/>
    </source>
</evidence>
<keyword evidence="1" id="KW-1133">Transmembrane helix</keyword>
<dbReference type="AlphaFoldDB" id="A0A1I1SE96"/>
<dbReference type="OrthoDB" id="7840545at2"/>